<sequence>MHISLPNIAHPGIPEKPDPVDWPILASSTHYQRGSMDQQHFAINLNVRGIQPSATLRINELSNQLRSEGRDIIKLGLGQSPFPVPERVVDALKTHAHEKDYLPVKGLKALREAIAGYINRSERMRCGWEDVLIGPGSKELLFILQLAYYGDLLIPRPSWVSYAPQARIIGRSVHWLPTHADNNWQLTAEELDIICRDDPTRPRILILNYPSNPTGCTYTDDQLLALAHVARKYRIILLSDEIYGEVHFAGQHKSIARYYPEGTIISTGLSKWAGAGGWRLGTFIFPPQLRALQDAMAIIASETFTATSAPIQYAAVAAFDGGSDIDDYLLHSRRVLKVIGEYLHSRLIAMNIEVQKPEGGFYLLPDFAAYRSVLEKADIKTSASLCTRLLESTGIAILPGSDFGFSPDQLFARLAFVDFDGAAALALSAEEYAGRDLDEAFVANACPRLTRAMDKLQDWLSRVG</sequence>
<dbReference type="Pfam" id="PF00155">
    <property type="entry name" value="Aminotran_1_2"/>
    <property type="match status" value="1"/>
</dbReference>
<dbReference type="SUPFAM" id="SSF53383">
    <property type="entry name" value="PLP-dependent transferases"/>
    <property type="match status" value="1"/>
</dbReference>
<dbReference type="InterPro" id="IPR015422">
    <property type="entry name" value="PyrdxlP-dep_Trfase_small"/>
</dbReference>
<evidence type="ECO:0000256" key="3">
    <source>
        <dbReference type="ARBA" id="ARBA00022576"/>
    </source>
</evidence>
<dbReference type="EMBL" id="LT629787">
    <property type="protein sequence ID" value="SDT92743.1"/>
    <property type="molecule type" value="Genomic_DNA"/>
</dbReference>
<keyword evidence="5" id="KW-0663">Pyridoxal phosphate</keyword>
<evidence type="ECO:0000256" key="6">
    <source>
        <dbReference type="RuleBase" id="RU000481"/>
    </source>
</evidence>
<dbReference type="InterPro" id="IPR015424">
    <property type="entry name" value="PyrdxlP-dep_Trfase"/>
</dbReference>
<dbReference type="GO" id="GO:0008483">
    <property type="term" value="F:transaminase activity"/>
    <property type="evidence" value="ECO:0007669"/>
    <property type="project" value="UniProtKB-KW"/>
</dbReference>
<keyword evidence="3 6" id="KW-0032">Aminotransferase</keyword>
<dbReference type="Proteomes" id="UP000243924">
    <property type="component" value="Chromosome I"/>
</dbReference>
<proteinExistence type="inferred from homology"/>
<dbReference type="InterPro" id="IPR004839">
    <property type="entry name" value="Aminotransferase_I/II_large"/>
</dbReference>
<feature type="domain" description="Aminotransferase class I/classII large" evidence="7">
    <location>
        <begin position="71"/>
        <end position="407"/>
    </location>
</feature>
<dbReference type="InterPro" id="IPR004838">
    <property type="entry name" value="NHTrfase_class1_PyrdxlP-BS"/>
</dbReference>
<evidence type="ECO:0000259" key="7">
    <source>
        <dbReference type="Pfam" id="PF00155"/>
    </source>
</evidence>
<accession>A0A1H2ECJ4</accession>
<comment type="similarity">
    <text evidence="2 6">Belongs to the class-I pyridoxal-phosphate-dependent aminotransferase family.</text>
</comment>
<dbReference type="STRING" id="1434072.SAMN05216210_0576"/>
<gene>
    <name evidence="8" type="ORF">SAMN05216210_0576</name>
</gene>
<protein>
    <recommendedName>
        <fullName evidence="6">Aminotransferase</fullName>
        <ecNumber evidence="6">2.6.1.-</ecNumber>
    </recommendedName>
</protein>
<evidence type="ECO:0000256" key="2">
    <source>
        <dbReference type="ARBA" id="ARBA00007441"/>
    </source>
</evidence>
<keyword evidence="9" id="KW-1185">Reference proteome</keyword>
<evidence type="ECO:0000256" key="5">
    <source>
        <dbReference type="ARBA" id="ARBA00022898"/>
    </source>
</evidence>
<dbReference type="PANTHER" id="PTHR46383">
    <property type="entry name" value="ASPARTATE AMINOTRANSFERASE"/>
    <property type="match status" value="1"/>
</dbReference>
<evidence type="ECO:0000313" key="9">
    <source>
        <dbReference type="Proteomes" id="UP000243924"/>
    </source>
</evidence>
<dbReference type="EC" id="2.6.1.-" evidence="6"/>
<reference evidence="9" key="1">
    <citation type="submission" date="2016-10" db="EMBL/GenBank/DDBJ databases">
        <authorList>
            <person name="Varghese N."/>
            <person name="Submissions S."/>
        </authorList>
    </citation>
    <scope>NUCLEOTIDE SEQUENCE [LARGE SCALE GENOMIC DNA]</scope>
    <source>
        <strain evidence="9">CECT 8338</strain>
    </source>
</reference>
<dbReference type="Gene3D" id="3.40.640.10">
    <property type="entry name" value="Type I PLP-dependent aspartate aminotransferase-like (Major domain)"/>
    <property type="match status" value="1"/>
</dbReference>
<dbReference type="PROSITE" id="PS00105">
    <property type="entry name" value="AA_TRANSFER_CLASS_1"/>
    <property type="match status" value="1"/>
</dbReference>
<evidence type="ECO:0000256" key="1">
    <source>
        <dbReference type="ARBA" id="ARBA00001933"/>
    </source>
</evidence>
<dbReference type="PANTHER" id="PTHR46383:SF1">
    <property type="entry name" value="ASPARTATE AMINOTRANSFERASE"/>
    <property type="match status" value="1"/>
</dbReference>
<dbReference type="Gene3D" id="3.90.1150.10">
    <property type="entry name" value="Aspartate Aminotransferase, domain 1"/>
    <property type="match status" value="1"/>
</dbReference>
<name>A0A1H2ECJ4_9GAMM</name>
<keyword evidence="4 6" id="KW-0808">Transferase</keyword>
<comment type="cofactor">
    <cofactor evidence="1 6">
        <name>pyridoxal 5'-phosphate</name>
        <dbReference type="ChEBI" id="CHEBI:597326"/>
    </cofactor>
</comment>
<dbReference type="InterPro" id="IPR050596">
    <property type="entry name" value="AspAT/PAT-like"/>
</dbReference>
<dbReference type="CDD" id="cd00609">
    <property type="entry name" value="AAT_like"/>
    <property type="match status" value="1"/>
</dbReference>
<dbReference type="InterPro" id="IPR015421">
    <property type="entry name" value="PyrdxlP-dep_Trfase_major"/>
</dbReference>
<dbReference type="AlphaFoldDB" id="A0A1H2ECJ4"/>
<evidence type="ECO:0000256" key="4">
    <source>
        <dbReference type="ARBA" id="ARBA00022679"/>
    </source>
</evidence>
<evidence type="ECO:0000313" key="8">
    <source>
        <dbReference type="EMBL" id="SDT92743.1"/>
    </source>
</evidence>
<dbReference type="GO" id="GO:0006520">
    <property type="term" value="P:amino acid metabolic process"/>
    <property type="evidence" value="ECO:0007669"/>
    <property type="project" value="InterPro"/>
</dbReference>
<dbReference type="GO" id="GO:0030170">
    <property type="term" value="F:pyridoxal phosphate binding"/>
    <property type="evidence" value="ECO:0007669"/>
    <property type="project" value="InterPro"/>
</dbReference>
<organism evidence="8 9">
    <name type="scientific">Halopseudomonas salegens</name>
    <dbReference type="NCBI Taxonomy" id="1434072"/>
    <lineage>
        <taxon>Bacteria</taxon>
        <taxon>Pseudomonadati</taxon>
        <taxon>Pseudomonadota</taxon>
        <taxon>Gammaproteobacteria</taxon>
        <taxon>Pseudomonadales</taxon>
        <taxon>Pseudomonadaceae</taxon>
        <taxon>Halopseudomonas</taxon>
    </lineage>
</organism>